<proteinExistence type="predicted"/>
<dbReference type="InterPro" id="IPR013320">
    <property type="entry name" value="ConA-like_dom_sf"/>
</dbReference>
<dbReference type="InterPro" id="IPR050372">
    <property type="entry name" value="Neurexin-related_CASP"/>
</dbReference>
<evidence type="ECO:0000259" key="3">
    <source>
        <dbReference type="PROSITE" id="PS50025"/>
    </source>
</evidence>
<organism evidence="4 5">
    <name type="scientific">Intoshia linei</name>
    <dbReference type="NCBI Taxonomy" id="1819745"/>
    <lineage>
        <taxon>Eukaryota</taxon>
        <taxon>Metazoa</taxon>
        <taxon>Spiralia</taxon>
        <taxon>Lophotrochozoa</taxon>
        <taxon>Mesozoa</taxon>
        <taxon>Orthonectida</taxon>
        <taxon>Rhopaluridae</taxon>
        <taxon>Intoshia</taxon>
    </lineage>
</organism>
<accession>A0A177AY05</accession>
<feature type="domain" description="Laminin G" evidence="3">
    <location>
        <begin position="590"/>
        <end position="765"/>
    </location>
</feature>
<dbReference type="EMBL" id="LWCA01000801">
    <property type="protein sequence ID" value="OAF66889.1"/>
    <property type="molecule type" value="Genomic_DNA"/>
</dbReference>
<feature type="non-terminal residue" evidence="4">
    <location>
        <position position="1"/>
    </location>
</feature>
<evidence type="ECO:0000256" key="1">
    <source>
        <dbReference type="PROSITE-ProRule" id="PRU00122"/>
    </source>
</evidence>
<protein>
    <recommendedName>
        <fullName evidence="3">Laminin G domain-containing protein</fullName>
    </recommendedName>
</protein>
<evidence type="ECO:0000313" key="4">
    <source>
        <dbReference type="EMBL" id="OAF66889.1"/>
    </source>
</evidence>
<dbReference type="SUPFAM" id="SSF49899">
    <property type="entry name" value="Concanavalin A-like lectins/glucanases"/>
    <property type="match status" value="4"/>
</dbReference>
<dbReference type="InterPro" id="IPR001791">
    <property type="entry name" value="Laminin_G"/>
</dbReference>
<comment type="caution">
    <text evidence="4">The sequence shown here is derived from an EMBL/GenBank/DDBJ whole genome shotgun (WGS) entry which is preliminary data.</text>
</comment>
<evidence type="ECO:0000256" key="2">
    <source>
        <dbReference type="SAM" id="Coils"/>
    </source>
</evidence>
<keyword evidence="5" id="KW-1185">Reference proteome</keyword>
<sequence>TKNKLLHIKEAVELIESNSDEYNRILNEINLSVKNNNFNKQSIIVNMQLNQVNNLSTSLKAYEYDVKSISKKYDACRNSSLENLNVIGSMEEEFLKVKRKYDEFLKNHYTNELFLLELDNIVKNVESEYDGLNQNQSDILKQLEEIFTSFDIIKDKNMVSNTLIDSNEQLFTRNEIAKKFLIDLLNAYSTLKETLASSNEIMDNYYYKTNKTLNYINESEVSIKNTVKASQAYDTIIDNIRKAYNMTMENINKLENKLDLDNTLKKCEKLLILSSDLLFNIKQAQISVNEDTNIYVSEIDRDFESLNTKLAFQQAKLTDILIIKSNIDTENELPDVSKYDYEGIYRTISENEEKIEFLNKNISSAKKNLVEINQKELNFTRLSKKINSNIQSMNESIHNFTSTNDYFFNTLNDMGNNFDELNYNLKDMEDYIKYGHNKVSSSSTAMKFNITTFVDVILPYKNEMMAYLNSIQFMVKTNVGEAILFYFGDKKSNYICGYIVNGKLLVELQKQTEHLTGLKETESKTILIDVLINDQNWHEINVVRKGTELNVQVDTVKNFAITSKSALINFENVVLLFGNSENIPTLDGDTFSFFGDDVVAFKLRRIEKSSRSNSFNIRFKTLNDAGVLLYSGSEESKYLNLNYINLYIKDGRIHYDYDLGTGAAHLTSKKNYNDGKWHSVVIQRLYKNGILKIDGETIDMSISSGISTQLTLGDLVHTGRLPNRILVKNSNDFPPFTGCISSIVFGNMPMKKKNVHYKSQTKTKCSLDLNSVYLSEIMNKKILLEMKNLKMKDAILEYIFSSTGNKGTILHMTNDDFELIIHLKNLNVNILLTSFGVNHTFESKSLLQNSNSIYIQIENKLIKIMLNNELFVSFDEHRFDPNLIFQVHFGSFPNIDNTKYKRFTGCIGPIVHNDGLIDFTTFASIEKNKDEIYSCENGRRREKNIGNVNFSKPHGSIIFIFINYYLDVVISKIHLNKCYLKPIVESMNNELFYIGLLFSETTAYYYNNMHFDLKLKFEFSFKIKTQSKNGVIIYANDVKHVDFFGVVIDHGRFIFTFNCGSGVLMLTSNKLYNDGKWHSVKIGRNESKGYLSIDSKLIATGNTPGSARSIDITSVIQFGSIDKQSERLSRKNLDGLTKSFKGCIKEITLNENNLQKENFTTLITPCKDDLELGVYIYENQFFILNDFNINFSIRARSNNGIILSLFSESMDDLVIIRLADGNVEFVTFYEGQETITQLSLESNFEICDDKWHYIEVYKTNNVYTISVNGIYGYPSISNMNVFEMKANLYLGNVPNFIEQPSVEKYKTNPFSGCIRDVNIDGNQFTYSEMKVHGKIQLGRCPKY</sequence>
<gene>
    <name evidence="4" type="ORF">A3Q56_05394</name>
</gene>
<evidence type="ECO:0000313" key="5">
    <source>
        <dbReference type="Proteomes" id="UP000078046"/>
    </source>
</evidence>
<feature type="coiled-coil region" evidence="2">
    <location>
        <begin position="348"/>
        <end position="375"/>
    </location>
</feature>
<feature type="domain" description="Laminin G" evidence="3">
    <location>
        <begin position="1164"/>
        <end position="1340"/>
    </location>
</feature>
<dbReference type="SMART" id="SM00282">
    <property type="entry name" value="LamG"/>
    <property type="match status" value="4"/>
</dbReference>
<dbReference type="PANTHER" id="PTHR15036">
    <property type="entry name" value="PIKACHURIN-LIKE PROTEIN"/>
    <property type="match status" value="1"/>
</dbReference>
<dbReference type="Pfam" id="PF02210">
    <property type="entry name" value="Laminin_G_2"/>
    <property type="match status" value="3"/>
</dbReference>
<dbReference type="PROSITE" id="PS50025">
    <property type="entry name" value="LAM_G_DOMAIN"/>
    <property type="match status" value="3"/>
</dbReference>
<dbReference type="Proteomes" id="UP000078046">
    <property type="component" value="Unassembled WGS sequence"/>
</dbReference>
<dbReference type="Gene3D" id="2.60.120.200">
    <property type="match status" value="4"/>
</dbReference>
<name>A0A177AY05_9BILA</name>
<feature type="domain" description="Laminin G" evidence="3">
    <location>
        <begin position="993"/>
        <end position="1166"/>
    </location>
</feature>
<feature type="disulfide bond" evidence="1">
    <location>
        <begin position="1313"/>
        <end position="1340"/>
    </location>
</feature>
<keyword evidence="1" id="KW-1015">Disulfide bond</keyword>
<dbReference type="CDD" id="cd00110">
    <property type="entry name" value="LamG"/>
    <property type="match status" value="4"/>
</dbReference>
<dbReference type="Pfam" id="PF00054">
    <property type="entry name" value="Laminin_G_1"/>
    <property type="match status" value="1"/>
</dbReference>
<dbReference type="OrthoDB" id="5984158at2759"/>
<keyword evidence="2" id="KW-0175">Coiled coil</keyword>
<dbReference type="PANTHER" id="PTHR15036:SF67">
    <property type="entry name" value="LAMININ SUBUNIT ALPHA-LIKE PROTEIN"/>
    <property type="match status" value="1"/>
</dbReference>
<reference evidence="4 5" key="1">
    <citation type="submission" date="2016-04" db="EMBL/GenBank/DDBJ databases">
        <title>The genome of Intoshia linei affirms orthonectids as highly simplified spiralians.</title>
        <authorList>
            <person name="Mikhailov K.V."/>
            <person name="Slusarev G.S."/>
            <person name="Nikitin M.A."/>
            <person name="Logacheva M.D."/>
            <person name="Penin A."/>
            <person name="Aleoshin V."/>
            <person name="Panchin Y.V."/>
        </authorList>
    </citation>
    <scope>NUCLEOTIDE SEQUENCE [LARGE SCALE GENOMIC DNA]</scope>
    <source>
        <strain evidence="4">Intl2013</strain>
        <tissue evidence="4">Whole animal</tissue>
    </source>
</reference>
<comment type="caution">
    <text evidence="1">Lacks conserved residue(s) required for the propagation of feature annotation.</text>
</comment>